<gene>
    <name evidence="1" type="ORF">JW744_01430</name>
</gene>
<protein>
    <submittedName>
        <fullName evidence="1">Uncharacterized protein</fullName>
    </submittedName>
</protein>
<dbReference type="Proteomes" id="UP000809243">
    <property type="component" value="Unassembled WGS sequence"/>
</dbReference>
<evidence type="ECO:0000313" key="1">
    <source>
        <dbReference type="EMBL" id="MBN2067108.1"/>
    </source>
</evidence>
<dbReference type="AlphaFoldDB" id="A0A938YXF5"/>
<name>A0A938YXF5_9ARCH</name>
<proteinExistence type="predicted"/>
<sequence>MPEKRFVYKRQRHQTAHRRTAQRQLQTVEGAVKVMTWLGAKGPSERAQIEVHLFREGMKKPLAELQQGGYALWANLNRKSAAEPLHLAITEIEEKALMTDFRLLVKLFPKIAKAK</sequence>
<evidence type="ECO:0000313" key="2">
    <source>
        <dbReference type="Proteomes" id="UP000809243"/>
    </source>
</evidence>
<organism evidence="1 2">
    <name type="scientific">Candidatus Iainarchaeum sp</name>
    <dbReference type="NCBI Taxonomy" id="3101447"/>
    <lineage>
        <taxon>Archaea</taxon>
        <taxon>Candidatus Iainarchaeota</taxon>
        <taxon>Candidatus Iainarchaeia</taxon>
        <taxon>Candidatus Iainarchaeales</taxon>
        <taxon>Candidatus Iainarchaeaceae</taxon>
        <taxon>Candidatus Iainarchaeum</taxon>
    </lineage>
</organism>
<accession>A0A938YXF5</accession>
<reference evidence="1" key="1">
    <citation type="submission" date="2021-01" db="EMBL/GenBank/DDBJ databases">
        <title>Active Sulfur Cycling in an Early Earth Analoge.</title>
        <authorList>
            <person name="Hahn C.R."/>
            <person name="Youssef N.H."/>
            <person name="Elshahed M."/>
        </authorList>
    </citation>
    <scope>NUCLEOTIDE SEQUENCE</scope>
    <source>
        <strain evidence="1">Zod_Metabat.1151</strain>
    </source>
</reference>
<comment type="caution">
    <text evidence="1">The sequence shown here is derived from an EMBL/GenBank/DDBJ whole genome shotgun (WGS) entry which is preliminary data.</text>
</comment>
<dbReference type="EMBL" id="JAFGDB010000025">
    <property type="protein sequence ID" value="MBN2067108.1"/>
    <property type="molecule type" value="Genomic_DNA"/>
</dbReference>